<evidence type="ECO:0000313" key="3">
    <source>
        <dbReference type="Proteomes" id="UP001576708"/>
    </source>
</evidence>
<name>A0ABV4VDM4_9GAMM</name>
<keyword evidence="3" id="KW-1185">Reference proteome</keyword>
<organism evidence="2 3">
    <name type="scientific">Shewanella mangrovisoli</name>
    <dbReference type="NCBI Taxonomy" id="2864211"/>
    <lineage>
        <taxon>Bacteria</taxon>
        <taxon>Pseudomonadati</taxon>
        <taxon>Pseudomonadota</taxon>
        <taxon>Gammaproteobacteria</taxon>
        <taxon>Alteromonadales</taxon>
        <taxon>Shewanellaceae</taxon>
        <taxon>Shewanella</taxon>
    </lineage>
</organism>
<dbReference type="EMBL" id="JBHFGU010000001">
    <property type="protein sequence ID" value="MFB2618392.1"/>
    <property type="molecule type" value="Genomic_DNA"/>
</dbReference>
<gene>
    <name evidence="2" type="ORF">ACE02W_01025</name>
</gene>
<dbReference type="RefSeq" id="WP_342200507.1">
    <property type="nucleotide sequence ID" value="NZ_JBCATE010000001.1"/>
</dbReference>
<reference evidence="2 3" key="1">
    <citation type="submission" date="2024-09" db="EMBL/GenBank/DDBJ databases">
        <authorList>
            <person name="Zhang Y."/>
        </authorList>
    </citation>
    <scope>NUCLEOTIDE SEQUENCE [LARGE SCALE GENOMIC DNA]</scope>
    <source>
        <strain evidence="2 3">ZJ318</strain>
    </source>
</reference>
<protein>
    <submittedName>
        <fullName evidence="2">Inovirus Gp2 family protein</fullName>
    </submittedName>
</protein>
<dbReference type="Pfam" id="PF11726">
    <property type="entry name" value="YagK_YfjJ_C"/>
    <property type="match status" value="1"/>
</dbReference>
<sequence length="221" mass="25693">MSKRHSSNTNLTVISNGQYKGFNVYHRPLSAEYLDAILRTFDAALNEHHRTFMIRVDLHLPQLNFPDSPAIYDTSVIGKFFKSLNAKIQHDRYTKGSERNRVHPCTMRYVWARERAEAPTDHYHVAIFLNNDAYSHLGHFNRMGNNLRTKIVEAWASALGMDSYGVQHLVHLPASPTYYINRKTDEQDYNFSQAFERLSYLAKLETKHFGDRTRSFGCSQF</sequence>
<dbReference type="InterPro" id="IPR057271">
    <property type="entry name" value="YagK_YfjJ_C"/>
</dbReference>
<comment type="caution">
    <text evidence="2">The sequence shown here is derived from an EMBL/GenBank/DDBJ whole genome shotgun (WGS) entry which is preliminary data.</text>
</comment>
<proteinExistence type="predicted"/>
<accession>A0ABV4VDM4</accession>
<feature type="domain" description="YagK/YfjJ C-terminal" evidence="1">
    <location>
        <begin position="45"/>
        <end position="219"/>
    </location>
</feature>
<evidence type="ECO:0000259" key="1">
    <source>
        <dbReference type="Pfam" id="PF11726"/>
    </source>
</evidence>
<evidence type="ECO:0000313" key="2">
    <source>
        <dbReference type="EMBL" id="MFB2618392.1"/>
    </source>
</evidence>
<dbReference type="Proteomes" id="UP001576708">
    <property type="component" value="Unassembled WGS sequence"/>
</dbReference>